<evidence type="ECO:0000256" key="2">
    <source>
        <dbReference type="ARBA" id="ARBA00022630"/>
    </source>
</evidence>
<dbReference type="PANTHER" id="PTHR43567:SF1">
    <property type="entry name" value="FLAVOREDOXIN"/>
    <property type="match status" value="1"/>
</dbReference>
<gene>
    <name evidence="5" type="ORF">SAMN05421664_0039</name>
</gene>
<feature type="domain" description="Flavin reductase like" evidence="4">
    <location>
        <begin position="21"/>
        <end position="161"/>
    </location>
</feature>
<dbReference type="InterPro" id="IPR002563">
    <property type="entry name" value="Flavin_Rdtase-like_dom"/>
</dbReference>
<dbReference type="Proteomes" id="UP000199627">
    <property type="component" value="Unassembled WGS sequence"/>
</dbReference>
<reference evidence="6" key="1">
    <citation type="submission" date="2016-10" db="EMBL/GenBank/DDBJ databases">
        <authorList>
            <person name="Varghese N."/>
            <person name="Submissions S."/>
        </authorList>
    </citation>
    <scope>NUCLEOTIDE SEQUENCE [LARGE SCALE GENOMIC DNA]</scope>
    <source>
        <strain evidence="6">DSM 17072</strain>
    </source>
</reference>
<dbReference type="Gene3D" id="2.30.110.10">
    <property type="entry name" value="Electron Transport, Fmn-binding Protein, Chain A"/>
    <property type="match status" value="1"/>
</dbReference>
<comment type="similarity">
    <text evidence="3">Belongs to the flavoredoxin family.</text>
</comment>
<dbReference type="Pfam" id="PF01613">
    <property type="entry name" value="Flavin_Reduct"/>
    <property type="match status" value="1"/>
</dbReference>
<dbReference type="GO" id="GO:0010181">
    <property type="term" value="F:FMN binding"/>
    <property type="evidence" value="ECO:0007669"/>
    <property type="project" value="InterPro"/>
</dbReference>
<name>A0A1H0XN83_9FLAO</name>
<evidence type="ECO:0000313" key="5">
    <source>
        <dbReference type="EMBL" id="SDQ04096.1"/>
    </source>
</evidence>
<dbReference type="InterPro" id="IPR012349">
    <property type="entry name" value="Split_barrel_FMN-bd"/>
</dbReference>
<dbReference type="PANTHER" id="PTHR43567">
    <property type="entry name" value="FLAVOREDOXIN-RELATED-RELATED"/>
    <property type="match status" value="1"/>
</dbReference>
<dbReference type="GO" id="GO:0016646">
    <property type="term" value="F:oxidoreductase activity, acting on the CH-NH group of donors, NAD or NADP as acceptor"/>
    <property type="evidence" value="ECO:0007669"/>
    <property type="project" value="UniProtKB-ARBA"/>
</dbReference>
<comment type="cofactor">
    <cofactor evidence="1">
        <name>FMN</name>
        <dbReference type="ChEBI" id="CHEBI:58210"/>
    </cofactor>
</comment>
<evidence type="ECO:0000256" key="3">
    <source>
        <dbReference type="ARBA" id="ARBA00038054"/>
    </source>
</evidence>
<accession>A0A1H0XN83</accession>
<organism evidence="5 6">
    <name type="scientific">Chryseobacterium soldanellicola</name>
    <dbReference type="NCBI Taxonomy" id="311333"/>
    <lineage>
        <taxon>Bacteria</taxon>
        <taxon>Pseudomonadati</taxon>
        <taxon>Bacteroidota</taxon>
        <taxon>Flavobacteriia</taxon>
        <taxon>Flavobacteriales</taxon>
        <taxon>Weeksellaceae</taxon>
        <taxon>Chryseobacterium group</taxon>
        <taxon>Chryseobacterium</taxon>
    </lineage>
</organism>
<proteinExistence type="inferred from homology"/>
<dbReference type="STRING" id="311333.SAMN05421664_0039"/>
<evidence type="ECO:0000313" key="6">
    <source>
        <dbReference type="Proteomes" id="UP000199627"/>
    </source>
</evidence>
<dbReference type="InterPro" id="IPR052174">
    <property type="entry name" value="Flavoredoxin"/>
</dbReference>
<dbReference type="SUPFAM" id="SSF50475">
    <property type="entry name" value="FMN-binding split barrel"/>
    <property type="match status" value="1"/>
</dbReference>
<evidence type="ECO:0000259" key="4">
    <source>
        <dbReference type="SMART" id="SM00903"/>
    </source>
</evidence>
<sequence>MKLSMKKYTKKPYPVEDARHFLEPSPAVLVTSAYKEEKNIMTMGWYTIMEFTPSLIGCMISSGNHSFELIRKSKECVINLPTKELAKTVVAIGNCTGSEINKFDAFNLDIKDGDIVKAPLLVNCYANFECRLYNSKLVNSYNFFIFEIVKAHVASSPKYPKTIQYRGNSHFVESGKNFIIPSSK</sequence>
<protein>
    <submittedName>
        <fullName evidence="5">NADH-FMN oxidoreductase RutF, flavin reductase (DIM6/NTAB) family</fullName>
    </submittedName>
</protein>
<evidence type="ECO:0000256" key="1">
    <source>
        <dbReference type="ARBA" id="ARBA00001917"/>
    </source>
</evidence>
<keyword evidence="6" id="KW-1185">Reference proteome</keyword>
<keyword evidence="2" id="KW-0285">Flavoprotein</keyword>
<dbReference type="AlphaFoldDB" id="A0A1H0XN83"/>
<dbReference type="EMBL" id="FNKL01000001">
    <property type="protein sequence ID" value="SDQ04096.1"/>
    <property type="molecule type" value="Genomic_DNA"/>
</dbReference>
<dbReference type="SMART" id="SM00903">
    <property type="entry name" value="Flavin_Reduct"/>
    <property type="match status" value="1"/>
</dbReference>